<evidence type="ECO:0000256" key="6">
    <source>
        <dbReference type="ARBA" id="ARBA00022842"/>
    </source>
</evidence>
<dbReference type="SUPFAM" id="SSF52113">
    <property type="entry name" value="BRCT domain"/>
    <property type="match status" value="1"/>
</dbReference>
<dbReference type="Pfam" id="PF00533">
    <property type="entry name" value="BRCT"/>
    <property type="match status" value="1"/>
</dbReference>
<evidence type="ECO:0000259" key="9">
    <source>
        <dbReference type="PROSITE" id="PS50172"/>
    </source>
</evidence>
<evidence type="ECO:0000313" key="10">
    <source>
        <dbReference type="EMBL" id="PIQ74075.1"/>
    </source>
</evidence>
<evidence type="ECO:0000256" key="2">
    <source>
        <dbReference type="ARBA" id="ARBA00022705"/>
    </source>
</evidence>
<evidence type="ECO:0000256" key="3">
    <source>
        <dbReference type="ARBA" id="ARBA00022723"/>
    </source>
</evidence>
<feature type="domain" description="BRCT" evidence="9">
    <location>
        <begin position="69"/>
        <end position="147"/>
    </location>
</feature>
<keyword evidence="1" id="KW-0436">Ligase</keyword>
<dbReference type="FunFam" id="3.40.50.10190:FF:000054">
    <property type="entry name" value="DNA ligase"/>
    <property type="match status" value="1"/>
</dbReference>
<dbReference type="GO" id="GO:0006281">
    <property type="term" value="P:DNA repair"/>
    <property type="evidence" value="ECO:0007669"/>
    <property type="project" value="UniProtKB-KW"/>
</dbReference>
<sequence length="147" mass="16475">MHIKPTDISKYFNKLSIEDLQRIEDIGPTVAASIYNWFHDAQNVKLLEKLDRSGVKVEVPRSHLTGDHPRGGRFQGKSFVLTGELESVTRDEAKEKIRALGGDVSSSVSKNTDYVVVGKNPGSKYDKAMELGVKIIDEKEFLRTIKD</sequence>
<evidence type="ECO:0000256" key="4">
    <source>
        <dbReference type="ARBA" id="ARBA00022763"/>
    </source>
</evidence>
<reference evidence="10 11" key="1">
    <citation type="submission" date="2017-09" db="EMBL/GenBank/DDBJ databases">
        <title>Depth-based differentiation of microbial function through sediment-hosted aquifers and enrichment of novel symbionts in the deep terrestrial subsurface.</title>
        <authorList>
            <person name="Probst A.J."/>
            <person name="Ladd B."/>
            <person name="Jarett J.K."/>
            <person name="Geller-Mcgrath D.E."/>
            <person name="Sieber C.M."/>
            <person name="Emerson J.B."/>
            <person name="Anantharaman K."/>
            <person name="Thomas B.C."/>
            <person name="Malmstrom R."/>
            <person name="Stieglmeier M."/>
            <person name="Klingl A."/>
            <person name="Woyke T."/>
            <person name="Ryan C.M."/>
            <person name="Banfield J.F."/>
        </authorList>
    </citation>
    <scope>NUCLEOTIDE SEQUENCE [LARGE SCALE GENOMIC DNA]</scope>
    <source>
        <strain evidence="10">CG11_big_fil_rev_8_21_14_0_20_44_10</strain>
    </source>
</reference>
<evidence type="ECO:0000256" key="7">
    <source>
        <dbReference type="ARBA" id="ARBA00023027"/>
    </source>
</evidence>
<dbReference type="Gene3D" id="1.10.150.20">
    <property type="entry name" value="5' to 3' exonuclease, C-terminal subdomain"/>
    <property type="match status" value="1"/>
</dbReference>
<keyword evidence="2" id="KW-0235">DNA replication</keyword>
<keyword evidence="5" id="KW-0862">Zinc</keyword>
<keyword evidence="3" id="KW-0479">Metal-binding</keyword>
<protein>
    <recommendedName>
        <fullName evidence="9">BRCT domain-containing protein</fullName>
    </recommendedName>
</protein>
<keyword evidence="8" id="KW-0234">DNA repair</keyword>
<dbReference type="InterPro" id="IPR041663">
    <property type="entry name" value="DisA/LigA_HHH"/>
</dbReference>
<dbReference type="AlphaFoldDB" id="A0A2H0KS19"/>
<comment type="caution">
    <text evidence="10">The sequence shown here is derived from an EMBL/GenBank/DDBJ whole genome shotgun (WGS) entry which is preliminary data.</text>
</comment>
<evidence type="ECO:0000256" key="5">
    <source>
        <dbReference type="ARBA" id="ARBA00022833"/>
    </source>
</evidence>
<evidence type="ECO:0000256" key="8">
    <source>
        <dbReference type="ARBA" id="ARBA00023204"/>
    </source>
</evidence>
<dbReference type="EMBL" id="PCVN01000109">
    <property type="protein sequence ID" value="PIQ74075.1"/>
    <property type="molecule type" value="Genomic_DNA"/>
</dbReference>
<accession>A0A2H0KS19</accession>
<name>A0A2H0KS19_9BACT</name>
<proteinExistence type="predicted"/>
<dbReference type="GO" id="GO:0046872">
    <property type="term" value="F:metal ion binding"/>
    <property type="evidence" value="ECO:0007669"/>
    <property type="project" value="UniProtKB-KW"/>
</dbReference>
<dbReference type="InterPro" id="IPR036420">
    <property type="entry name" value="BRCT_dom_sf"/>
</dbReference>
<dbReference type="CDD" id="cd17748">
    <property type="entry name" value="BRCT_DNA_ligase_like"/>
    <property type="match status" value="1"/>
</dbReference>
<keyword evidence="4" id="KW-0227">DNA damage</keyword>
<dbReference type="GO" id="GO:0006260">
    <property type="term" value="P:DNA replication"/>
    <property type="evidence" value="ECO:0007669"/>
    <property type="project" value="UniProtKB-KW"/>
</dbReference>
<gene>
    <name evidence="10" type="ORF">COV85_04105</name>
</gene>
<dbReference type="SMART" id="SM00292">
    <property type="entry name" value="BRCT"/>
    <property type="match status" value="1"/>
</dbReference>
<dbReference type="PROSITE" id="PS50172">
    <property type="entry name" value="BRCT"/>
    <property type="match status" value="1"/>
</dbReference>
<organism evidence="10 11">
    <name type="scientific">Candidatus Portnoybacteria bacterium CG11_big_fil_rev_8_21_14_0_20_44_10</name>
    <dbReference type="NCBI Taxonomy" id="1974818"/>
    <lineage>
        <taxon>Bacteria</taxon>
        <taxon>Candidatus Portnoyibacteriota</taxon>
    </lineage>
</organism>
<evidence type="ECO:0000313" key="11">
    <source>
        <dbReference type="Proteomes" id="UP000231550"/>
    </source>
</evidence>
<dbReference type="SUPFAM" id="SSF47781">
    <property type="entry name" value="RuvA domain 2-like"/>
    <property type="match status" value="1"/>
</dbReference>
<keyword evidence="7" id="KW-0520">NAD</keyword>
<dbReference type="InterPro" id="IPR001357">
    <property type="entry name" value="BRCT_dom"/>
</dbReference>
<dbReference type="Proteomes" id="UP000231550">
    <property type="component" value="Unassembled WGS sequence"/>
</dbReference>
<dbReference type="Pfam" id="PF12826">
    <property type="entry name" value="HHH_2"/>
    <property type="match status" value="1"/>
</dbReference>
<dbReference type="Gene3D" id="3.40.50.10190">
    <property type="entry name" value="BRCT domain"/>
    <property type="match status" value="1"/>
</dbReference>
<evidence type="ECO:0000256" key="1">
    <source>
        <dbReference type="ARBA" id="ARBA00022598"/>
    </source>
</evidence>
<dbReference type="GO" id="GO:0016874">
    <property type="term" value="F:ligase activity"/>
    <property type="evidence" value="ECO:0007669"/>
    <property type="project" value="UniProtKB-KW"/>
</dbReference>
<keyword evidence="6" id="KW-0460">Magnesium</keyword>
<dbReference type="InterPro" id="IPR010994">
    <property type="entry name" value="RuvA_2-like"/>
</dbReference>